<evidence type="ECO:0000313" key="8">
    <source>
        <dbReference type="EMBL" id="PXX76789.1"/>
    </source>
</evidence>
<evidence type="ECO:0000313" key="9">
    <source>
        <dbReference type="Proteomes" id="UP000247555"/>
    </source>
</evidence>
<dbReference type="Gene3D" id="3.40.30.10">
    <property type="entry name" value="Glutaredoxin"/>
    <property type="match status" value="2"/>
</dbReference>
<protein>
    <submittedName>
        <fullName evidence="8">Protein SCO1/2</fullName>
    </submittedName>
</protein>
<feature type="domain" description="Thioredoxin" evidence="7">
    <location>
        <begin position="3"/>
        <end position="145"/>
    </location>
</feature>
<reference evidence="8 9" key="1">
    <citation type="submission" date="2018-05" db="EMBL/GenBank/DDBJ databases">
        <title>Genomic Encyclopedia of Type Strains, Phase IV (KMG-IV): sequencing the most valuable type-strain genomes for metagenomic binning, comparative biology and taxonomic classification.</title>
        <authorList>
            <person name="Goeker M."/>
        </authorList>
    </citation>
    <scope>NUCLEOTIDE SEQUENCE [LARGE SCALE GENOMIC DNA]</scope>
    <source>
        <strain evidence="8 9">DSM 29661</strain>
    </source>
</reference>
<gene>
    <name evidence="8" type="ORF">DFR34_12143</name>
</gene>
<keyword evidence="9" id="KW-1185">Reference proteome</keyword>
<keyword evidence="3" id="KW-0479">Metal-binding</keyword>
<organism evidence="8 9">
    <name type="scientific">Rivihabitans pingtungensis</name>
    <dbReference type="NCBI Taxonomy" id="1054498"/>
    <lineage>
        <taxon>Bacteria</taxon>
        <taxon>Pseudomonadati</taxon>
        <taxon>Pseudomonadota</taxon>
        <taxon>Betaproteobacteria</taxon>
        <taxon>Neisseriales</taxon>
        <taxon>Aquaspirillaceae</taxon>
        <taxon>Rivihabitans</taxon>
    </lineage>
</organism>
<feature type="binding site" evidence="3">
    <location>
        <position position="302"/>
    </location>
    <ligand>
        <name>Cu cation</name>
        <dbReference type="ChEBI" id="CHEBI:23378"/>
    </ligand>
</feature>
<dbReference type="CDD" id="cd02968">
    <property type="entry name" value="SCO"/>
    <property type="match status" value="1"/>
</dbReference>
<feature type="disulfide bond" description="Redox-active" evidence="4">
    <location>
        <begin position="207"/>
        <end position="211"/>
    </location>
</feature>
<keyword evidence="2 3" id="KW-0186">Copper</keyword>
<feature type="chain" id="PRO_5016286644" evidence="6">
    <location>
        <begin position="24"/>
        <end position="347"/>
    </location>
</feature>
<evidence type="ECO:0000256" key="6">
    <source>
        <dbReference type="SAM" id="SignalP"/>
    </source>
</evidence>
<dbReference type="InterPro" id="IPR013766">
    <property type="entry name" value="Thioredoxin_domain"/>
</dbReference>
<dbReference type="GO" id="GO:0046872">
    <property type="term" value="F:metal ion binding"/>
    <property type="evidence" value="ECO:0007669"/>
    <property type="project" value="UniProtKB-KW"/>
</dbReference>
<dbReference type="Pfam" id="PF13098">
    <property type="entry name" value="Thioredoxin_2"/>
    <property type="match status" value="1"/>
</dbReference>
<dbReference type="EMBL" id="QJKI01000021">
    <property type="protein sequence ID" value="PXX76789.1"/>
    <property type="molecule type" value="Genomic_DNA"/>
</dbReference>
<comment type="caution">
    <text evidence="8">The sequence shown here is derived from an EMBL/GenBank/DDBJ whole genome shotgun (WGS) entry which is preliminary data.</text>
</comment>
<evidence type="ECO:0000256" key="4">
    <source>
        <dbReference type="PIRSR" id="PIRSR603782-2"/>
    </source>
</evidence>
<dbReference type="PROSITE" id="PS51352">
    <property type="entry name" value="THIOREDOXIN_2"/>
    <property type="match status" value="1"/>
</dbReference>
<dbReference type="InterPro" id="IPR012336">
    <property type="entry name" value="Thioredoxin-like_fold"/>
</dbReference>
<dbReference type="InterPro" id="IPR003782">
    <property type="entry name" value="SCO1/SenC"/>
</dbReference>
<proteinExistence type="inferred from homology"/>
<keyword evidence="6" id="KW-0732">Signal</keyword>
<feature type="region of interest" description="Disordered" evidence="5">
    <location>
        <begin position="151"/>
        <end position="184"/>
    </location>
</feature>
<dbReference type="PANTHER" id="PTHR12151:SF25">
    <property type="entry name" value="LINALOOL DEHYDRATASE_ISOMERASE DOMAIN-CONTAINING PROTEIN"/>
    <property type="match status" value="1"/>
</dbReference>
<evidence type="ECO:0000256" key="3">
    <source>
        <dbReference type="PIRSR" id="PIRSR603782-1"/>
    </source>
</evidence>
<feature type="signal peptide" evidence="6">
    <location>
        <begin position="1"/>
        <end position="23"/>
    </location>
</feature>
<accession>A0A318KGE6</accession>
<sequence>MRWLLMLCALAAAALAQAGALFAQDTLRLDQAREAAARAGKGVAVWLTLPECAGCAEMASQVFTQPALAARLRQDFVEARIDLASPAPLTDLDGASTTAADFARRLRLYATPSLAFFAADGALRYRYTGVLNADGLRQLLDYVRRGDYDRQPFVPRQPARPKLHAAPPPVNAPQQPQFSLSDSAGQRRSLADWRGRVVALAVGYTHCPDVCPTTLSELKTAIEQLPAGLRGRVQGVFVTLDPARDSAAILAEYAAAFRPRGGRAITTLRGDGEADTTALVRALQLHAERQPAADGADYTLDHSAGIYLFDARGRWLGVAAYQTPTAQLRADLLTLARRAGAPHPDRF</sequence>
<evidence type="ECO:0000256" key="5">
    <source>
        <dbReference type="SAM" id="MobiDB-lite"/>
    </source>
</evidence>
<evidence type="ECO:0000256" key="1">
    <source>
        <dbReference type="ARBA" id="ARBA00010996"/>
    </source>
</evidence>
<evidence type="ECO:0000256" key="2">
    <source>
        <dbReference type="ARBA" id="ARBA00023008"/>
    </source>
</evidence>
<feature type="binding site" evidence="3">
    <location>
        <position position="207"/>
    </location>
    <ligand>
        <name>Cu cation</name>
        <dbReference type="ChEBI" id="CHEBI:23378"/>
    </ligand>
</feature>
<comment type="similarity">
    <text evidence="1">Belongs to the SCO1/2 family.</text>
</comment>
<keyword evidence="4" id="KW-1015">Disulfide bond</keyword>
<dbReference type="InterPro" id="IPR036249">
    <property type="entry name" value="Thioredoxin-like_sf"/>
</dbReference>
<dbReference type="PANTHER" id="PTHR12151">
    <property type="entry name" value="ELECTRON TRANSPORT PROTIN SCO1/SENC FAMILY MEMBER"/>
    <property type="match status" value="1"/>
</dbReference>
<dbReference type="OrthoDB" id="9790194at2"/>
<dbReference type="Proteomes" id="UP000247555">
    <property type="component" value="Unassembled WGS sequence"/>
</dbReference>
<dbReference type="AlphaFoldDB" id="A0A318KGE6"/>
<evidence type="ECO:0000259" key="7">
    <source>
        <dbReference type="PROSITE" id="PS51352"/>
    </source>
</evidence>
<dbReference type="Pfam" id="PF02630">
    <property type="entry name" value="SCO1-SenC"/>
    <property type="match status" value="1"/>
</dbReference>
<feature type="binding site" evidence="3">
    <location>
        <position position="211"/>
    </location>
    <ligand>
        <name>Cu cation</name>
        <dbReference type="ChEBI" id="CHEBI:23378"/>
    </ligand>
</feature>
<name>A0A318KGE6_9NEIS</name>
<dbReference type="RefSeq" id="WP_110391645.1">
    <property type="nucleotide sequence ID" value="NZ_QJKI01000021.1"/>
</dbReference>
<dbReference type="SUPFAM" id="SSF52833">
    <property type="entry name" value="Thioredoxin-like"/>
    <property type="match status" value="2"/>
</dbReference>